<comment type="caution">
    <text evidence="1">The sequence shown here is derived from an EMBL/GenBank/DDBJ whole genome shotgun (WGS) entry which is preliminary data.</text>
</comment>
<proteinExistence type="predicted"/>
<reference evidence="1" key="1">
    <citation type="submission" date="2022-07" db="EMBL/GenBank/DDBJ databases">
        <title>Genome Sequence of Phlebia brevispora.</title>
        <authorList>
            <person name="Buettner E."/>
        </authorList>
    </citation>
    <scope>NUCLEOTIDE SEQUENCE</scope>
    <source>
        <strain evidence="1">MPL23</strain>
    </source>
</reference>
<organism evidence="1 2">
    <name type="scientific">Phlebia brevispora</name>
    <dbReference type="NCBI Taxonomy" id="194682"/>
    <lineage>
        <taxon>Eukaryota</taxon>
        <taxon>Fungi</taxon>
        <taxon>Dikarya</taxon>
        <taxon>Basidiomycota</taxon>
        <taxon>Agaricomycotina</taxon>
        <taxon>Agaricomycetes</taxon>
        <taxon>Polyporales</taxon>
        <taxon>Meruliaceae</taxon>
        <taxon>Phlebia</taxon>
    </lineage>
</organism>
<sequence>MANTTAGVELHPNGKAKIKIREVAAVYVHVEEIPLEMYRNAGVNTRRGMNSLVTPAEVRAASDQWDGHSVLEDIDTQWGMIPEGGALDYCGYGSD</sequence>
<evidence type="ECO:0000313" key="1">
    <source>
        <dbReference type="EMBL" id="KAJ3529137.1"/>
    </source>
</evidence>
<dbReference type="EMBL" id="JANHOG010001966">
    <property type="protein sequence ID" value="KAJ3529137.1"/>
    <property type="molecule type" value="Genomic_DNA"/>
</dbReference>
<accession>A0ACC1S054</accession>
<gene>
    <name evidence="1" type="ORF">NM688_g7896</name>
</gene>
<name>A0ACC1S054_9APHY</name>
<keyword evidence="2" id="KW-1185">Reference proteome</keyword>
<dbReference type="Proteomes" id="UP001148662">
    <property type="component" value="Unassembled WGS sequence"/>
</dbReference>
<protein>
    <submittedName>
        <fullName evidence="1">Uncharacterized protein</fullName>
    </submittedName>
</protein>
<evidence type="ECO:0000313" key="2">
    <source>
        <dbReference type="Proteomes" id="UP001148662"/>
    </source>
</evidence>